<protein>
    <submittedName>
        <fullName evidence="2">Uncharacterized protein</fullName>
    </submittedName>
</protein>
<evidence type="ECO:0000313" key="3">
    <source>
        <dbReference type="Proteomes" id="UP000026915"/>
    </source>
</evidence>
<keyword evidence="3" id="KW-1185">Reference proteome</keyword>
<evidence type="ECO:0000256" key="1">
    <source>
        <dbReference type="SAM" id="MobiDB-lite"/>
    </source>
</evidence>
<organism evidence="2 3">
    <name type="scientific">Theobroma cacao</name>
    <name type="common">Cacao</name>
    <name type="synonym">Cocoa</name>
    <dbReference type="NCBI Taxonomy" id="3641"/>
    <lineage>
        <taxon>Eukaryota</taxon>
        <taxon>Viridiplantae</taxon>
        <taxon>Streptophyta</taxon>
        <taxon>Embryophyta</taxon>
        <taxon>Tracheophyta</taxon>
        <taxon>Spermatophyta</taxon>
        <taxon>Magnoliopsida</taxon>
        <taxon>eudicotyledons</taxon>
        <taxon>Gunneridae</taxon>
        <taxon>Pentapetalae</taxon>
        <taxon>rosids</taxon>
        <taxon>malvids</taxon>
        <taxon>Malvales</taxon>
        <taxon>Malvaceae</taxon>
        <taxon>Byttnerioideae</taxon>
        <taxon>Theobroma</taxon>
    </lineage>
</organism>
<dbReference type="EMBL" id="CM001888">
    <property type="protein sequence ID" value="EOY18947.1"/>
    <property type="molecule type" value="Genomic_DNA"/>
</dbReference>
<dbReference type="Gramene" id="EOY18947">
    <property type="protein sequence ID" value="EOY18947"/>
    <property type="gene ID" value="TCM_043470"/>
</dbReference>
<sequence length="127" mass="14822">MNCYNYQWPSEQFMPRRVASEYELNSQVKASILEKKPTLKKMFMQHMANMNVVIQRNESSTRNIETHVSQLINDINNRAQEILPNDIEPNPRGEEYGKHFDEVNGKNVVDDGDQVDQKNLPSKQIQD</sequence>
<gene>
    <name evidence="2" type="ORF">TCM_043470</name>
</gene>
<feature type="compositionally biased region" description="Basic and acidic residues" evidence="1">
    <location>
        <begin position="89"/>
        <end position="104"/>
    </location>
</feature>
<dbReference type="HOGENOM" id="CLU_1974549_0_0_1"/>
<feature type="compositionally biased region" description="Polar residues" evidence="1">
    <location>
        <begin position="117"/>
        <end position="127"/>
    </location>
</feature>
<accession>A0A061FQJ8</accession>
<proteinExistence type="predicted"/>
<dbReference type="AlphaFoldDB" id="A0A061FQJ8"/>
<feature type="region of interest" description="Disordered" evidence="1">
    <location>
        <begin position="82"/>
        <end position="127"/>
    </location>
</feature>
<name>A0A061FQJ8_THECC</name>
<dbReference type="InParanoid" id="A0A061FQJ8"/>
<dbReference type="Proteomes" id="UP000026915">
    <property type="component" value="Chromosome 10"/>
</dbReference>
<evidence type="ECO:0000313" key="2">
    <source>
        <dbReference type="EMBL" id="EOY18947.1"/>
    </source>
</evidence>
<reference evidence="2 3" key="1">
    <citation type="journal article" date="2013" name="Genome Biol.">
        <title>The genome sequence of the most widely cultivated cacao type and its use to identify candidate genes regulating pod color.</title>
        <authorList>
            <person name="Motamayor J.C."/>
            <person name="Mockaitis K."/>
            <person name="Schmutz J."/>
            <person name="Haiminen N."/>
            <person name="Iii D.L."/>
            <person name="Cornejo O."/>
            <person name="Findley S.D."/>
            <person name="Zheng P."/>
            <person name="Utro F."/>
            <person name="Royaert S."/>
            <person name="Saski C."/>
            <person name="Jenkins J."/>
            <person name="Podicheti R."/>
            <person name="Zhao M."/>
            <person name="Scheffler B.E."/>
            <person name="Stack J.C."/>
            <person name="Feltus F.A."/>
            <person name="Mustiga G.M."/>
            <person name="Amores F."/>
            <person name="Phillips W."/>
            <person name="Marelli J.P."/>
            <person name="May G.D."/>
            <person name="Shapiro H."/>
            <person name="Ma J."/>
            <person name="Bustamante C.D."/>
            <person name="Schnell R.J."/>
            <person name="Main D."/>
            <person name="Gilbert D."/>
            <person name="Parida L."/>
            <person name="Kuhn D.N."/>
        </authorList>
    </citation>
    <scope>NUCLEOTIDE SEQUENCE [LARGE SCALE GENOMIC DNA]</scope>
    <source>
        <strain evidence="3">cv. Matina 1-6</strain>
    </source>
</reference>